<dbReference type="EnsemblMetazoa" id="XM_030976821">
    <property type="protein sequence ID" value="XP_030832681"/>
    <property type="gene ID" value="LOC589843"/>
</dbReference>
<comment type="similarity">
    <text evidence="1">Belongs to the CoA-transferase III family.</text>
</comment>
<evidence type="ECO:0000313" key="4">
    <source>
        <dbReference type="Proteomes" id="UP000007110"/>
    </source>
</evidence>
<evidence type="ECO:0000256" key="2">
    <source>
        <dbReference type="ARBA" id="ARBA00023235"/>
    </source>
</evidence>
<proteinExistence type="inferred from homology"/>
<dbReference type="Gene3D" id="3.40.50.10540">
    <property type="entry name" value="Crotonobetainyl-coa:carnitine coa-transferase, domain 1"/>
    <property type="match status" value="1"/>
</dbReference>
<dbReference type="GeneID" id="589843"/>
<dbReference type="GO" id="GO:0008206">
    <property type="term" value="P:bile acid metabolic process"/>
    <property type="evidence" value="ECO:0000318"/>
    <property type="project" value="GO_Central"/>
</dbReference>
<dbReference type="Pfam" id="PF02515">
    <property type="entry name" value="CoA_transf_3"/>
    <property type="match status" value="1"/>
</dbReference>
<dbReference type="KEGG" id="spu:589843"/>
<organism evidence="3 4">
    <name type="scientific">Strongylocentrotus purpuratus</name>
    <name type="common">Purple sea urchin</name>
    <dbReference type="NCBI Taxonomy" id="7668"/>
    <lineage>
        <taxon>Eukaryota</taxon>
        <taxon>Metazoa</taxon>
        <taxon>Echinodermata</taxon>
        <taxon>Eleutherozoa</taxon>
        <taxon>Echinozoa</taxon>
        <taxon>Echinoidea</taxon>
        <taxon>Euechinoidea</taxon>
        <taxon>Echinacea</taxon>
        <taxon>Camarodonta</taxon>
        <taxon>Echinidea</taxon>
        <taxon>Strongylocentrotidae</taxon>
        <taxon>Strongylocentrotus</taxon>
    </lineage>
</organism>
<evidence type="ECO:0000313" key="3">
    <source>
        <dbReference type="EnsemblMetazoa" id="XP_030832681"/>
    </source>
</evidence>
<protein>
    <recommendedName>
        <fullName evidence="5">Alpha-methylacyl-CoA racemase</fullName>
    </recommendedName>
</protein>
<dbReference type="InParanoid" id="A0A7M7N8C0"/>
<dbReference type="InterPro" id="IPR050509">
    <property type="entry name" value="CoA-transferase_III"/>
</dbReference>
<dbReference type="GO" id="GO:0008111">
    <property type="term" value="F:alpha-methylacyl-CoA racemase activity"/>
    <property type="evidence" value="ECO:0000318"/>
    <property type="project" value="GO_Central"/>
</dbReference>
<dbReference type="FunFam" id="3.30.1540.10:FF:000004">
    <property type="entry name" value="Probable alpha-methylacyl-CoA racemase mcr"/>
    <property type="match status" value="1"/>
</dbReference>
<reference evidence="3" key="2">
    <citation type="submission" date="2021-01" db="UniProtKB">
        <authorList>
            <consortium name="EnsemblMetazoa"/>
        </authorList>
    </citation>
    <scope>IDENTIFICATION</scope>
</reference>
<dbReference type="OMA" id="VVIDPFR"/>
<dbReference type="InterPro" id="IPR044855">
    <property type="entry name" value="CoA-Trfase_III_dom3_sf"/>
</dbReference>
<dbReference type="Proteomes" id="UP000007110">
    <property type="component" value="Unassembled WGS sequence"/>
</dbReference>
<keyword evidence="4" id="KW-1185">Reference proteome</keyword>
<dbReference type="Gene3D" id="3.30.1540.10">
    <property type="entry name" value="formyl-coa transferase, domain 3"/>
    <property type="match status" value="1"/>
</dbReference>
<accession>A0A7M7N8C0</accession>
<dbReference type="RefSeq" id="XP_030832681.1">
    <property type="nucleotide sequence ID" value="XM_030976821.1"/>
</dbReference>
<keyword evidence="2" id="KW-0413">Isomerase</keyword>
<dbReference type="PANTHER" id="PTHR48228">
    <property type="entry name" value="SUCCINYL-COA--D-CITRAMALATE COA-TRANSFERASE"/>
    <property type="match status" value="1"/>
</dbReference>
<dbReference type="GO" id="GO:0005739">
    <property type="term" value="C:mitochondrion"/>
    <property type="evidence" value="ECO:0000318"/>
    <property type="project" value="GO_Central"/>
</dbReference>
<dbReference type="InterPro" id="IPR003673">
    <property type="entry name" value="CoA-Trfase_fam_III"/>
</dbReference>
<sequence length="393" mass="42627">MPKQRPRFKMALAGLKVIEIAGLAPVPHAGMILADFGAQVIRVDRIMQMGVISDTLSRGKLSVALNLKSPKGVEAFKRVSSNADVLIEPFRPGTMEKMGLGPSVLMKENPRLIYARLSGFGQEGPLKHIAGHDINYIATSGVLSLLGRAGEKPTFPINLLADFAGGGLMCSMGIMLSLFERTKSGLGQVIDANMVHGSAYVSSWLWMGRNMGLFSDDRGKNLLDTGAPFYETYRTLDGKYMAVGALEPQFYAKFLQGLGLSDDEDLPSQMSREDWPSMKQTFASIFATKTQAEWTHIFEKTDACTTPVLTRDEASEHPHNKFMGHFLRNTKGGHEPAPAPLLSRTPGSPSTMALPAVGQDTLAVLVEAGYSKKEVKEMCASGVAEMADMSPKL</sequence>
<dbReference type="CTD" id="23600"/>
<reference evidence="4" key="1">
    <citation type="submission" date="2015-02" db="EMBL/GenBank/DDBJ databases">
        <title>Genome sequencing for Strongylocentrotus purpuratus.</title>
        <authorList>
            <person name="Murali S."/>
            <person name="Liu Y."/>
            <person name="Vee V."/>
            <person name="English A."/>
            <person name="Wang M."/>
            <person name="Skinner E."/>
            <person name="Han Y."/>
            <person name="Muzny D.M."/>
            <person name="Worley K.C."/>
            <person name="Gibbs R.A."/>
        </authorList>
    </citation>
    <scope>NUCLEOTIDE SEQUENCE</scope>
</reference>
<dbReference type="InterPro" id="IPR023606">
    <property type="entry name" value="CoA-Trfase_III_dom_1_sf"/>
</dbReference>
<evidence type="ECO:0008006" key="5">
    <source>
        <dbReference type="Google" id="ProtNLM"/>
    </source>
</evidence>
<evidence type="ECO:0000256" key="1">
    <source>
        <dbReference type="ARBA" id="ARBA00008383"/>
    </source>
</evidence>
<dbReference type="AlphaFoldDB" id="A0A7M7N8C0"/>
<dbReference type="SUPFAM" id="SSF89796">
    <property type="entry name" value="CoA-transferase family III (CaiB/BaiF)"/>
    <property type="match status" value="1"/>
</dbReference>
<dbReference type="OrthoDB" id="16747at2759"/>
<dbReference type="PANTHER" id="PTHR48228:SF5">
    <property type="entry name" value="ALPHA-METHYLACYL-COA RACEMASE"/>
    <property type="match status" value="1"/>
</dbReference>
<name>A0A7M7N8C0_STRPU</name>